<organism evidence="8 9">
    <name type="scientific">Sphaerosporella brunnea</name>
    <dbReference type="NCBI Taxonomy" id="1250544"/>
    <lineage>
        <taxon>Eukaryota</taxon>
        <taxon>Fungi</taxon>
        <taxon>Dikarya</taxon>
        <taxon>Ascomycota</taxon>
        <taxon>Pezizomycotina</taxon>
        <taxon>Pezizomycetes</taxon>
        <taxon>Pezizales</taxon>
        <taxon>Pyronemataceae</taxon>
        <taxon>Sphaerosporella</taxon>
    </lineage>
</organism>
<accession>A0A5J5EJU9</accession>
<keyword evidence="9" id="KW-1185">Reference proteome</keyword>
<feature type="region of interest" description="Disordered" evidence="7">
    <location>
        <begin position="198"/>
        <end position="219"/>
    </location>
</feature>
<dbReference type="Proteomes" id="UP000326924">
    <property type="component" value="Unassembled WGS sequence"/>
</dbReference>
<evidence type="ECO:0000256" key="4">
    <source>
        <dbReference type="ARBA" id="ARBA00023128"/>
    </source>
</evidence>
<dbReference type="EMBL" id="VXIS01000271">
    <property type="protein sequence ID" value="KAA8895347.1"/>
    <property type="molecule type" value="Genomic_DNA"/>
</dbReference>
<reference evidence="8 9" key="1">
    <citation type="submission" date="2019-09" db="EMBL/GenBank/DDBJ databases">
        <title>Draft genome of the ectomycorrhizal ascomycete Sphaerosporella brunnea.</title>
        <authorList>
            <consortium name="DOE Joint Genome Institute"/>
            <person name="Benucci G.M."/>
            <person name="Marozzi G."/>
            <person name="Antonielli L."/>
            <person name="Sanchez S."/>
            <person name="Marco P."/>
            <person name="Wang X."/>
            <person name="Falini L.B."/>
            <person name="Barry K."/>
            <person name="Haridas S."/>
            <person name="Lipzen A."/>
            <person name="Labutti K."/>
            <person name="Grigoriev I.V."/>
            <person name="Murat C."/>
            <person name="Martin F."/>
            <person name="Albertini E."/>
            <person name="Donnini D."/>
            <person name="Bonito G."/>
        </authorList>
    </citation>
    <scope>NUCLEOTIDE SEQUENCE [LARGE SCALE GENOMIC DNA]</scope>
    <source>
        <strain evidence="8 9">Sb_GMNB300</strain>
    </source>
</reference>
<keyword evidence="5" id="KW-0687">Ribonucleoprotein</keyword>
<evidence type="ECO:0000313" key="9">
    <source>
        <dbReference type="Proteomes" id="UP000326924"/>
    </source>
</evidence>
<evidence type="ECO:0000256" key="6">
    <source>
        <dbReference type="ARBA" id="ARBA00035183"/>
    </source>
</evidence>
<protein>
    <recommendedName>
        <fullName evidence="6">Large ribosomal subunit protein mL50</fullName>
    </recommendedName>
</protein>
<dbReference type="Pfam" id="PF10501">
    <property type="entry name" value="Ribosomal_L50"/>
    <property type="match status" value="1"/>
</dbReference>
<keyword evidence="4" id="KW-0496">Mitochondrion</keyword>
<dbReference type="OrthoDB" id="6220758at2759"/>
<sequence>MRRALVPRLPRALSAPSSAPRLVAPSTFVLQSRGYAGKPSLPERLRRKLWGTETPPGSTDPYHKPVEDAAAAETVDKAGYVEATDARGLQILGLDTPLGVWEIDSFAPAEPVRDTEAMHRALHRAVVETYTLHLNGTNPAGYFSIDTPVAEERASDRVNVTVTETGEVKFEFLGPEVEGRILSSVEPVAVEEAVKEEQEVIAEEEEATPSESEAAEAAPEVVAEGSTEAVAEAAPEAVAEAASEAVAEAASEVAAEAASEAVAEAASEVAAEAVVEAETVEAAAEVQEEFAEPIELARPQWLDQGLQGEGWVKLPLTQNDLKFAIVKRVLQLTGQKVPDAVVSQATTVADILKPLITAPPPKKLAEALLNSELATLPNVKVYPSKVRPLDKERVIGRARPYEQVLDYKYEGIDEPLPVFRGHIKYR</sequence>
<feature type="compositionally biased region" description="Low complexity" evidence="7">
    <location>
        <begin position="209"/>
        <end position="219"/>
    </location>
</feature>
<feature type="compositionally biased region" description="Acidic residues" evidence="7">
    <location>
        <begin position="199"/>
        <end position="208"/>
    </location>
</feature>
<comment type="subcellular location">
    <subcellularLocation>
        <location evidence="1">Mitochondrion</location>
    </subcellularLocation>
</comment>
<evidence type="ECO:0000256" key="2">
    <source>
        <dbReference type="ARBA" id="ARBA00008860"/>
    </source>
</evidence>
<evidence type="ECO:0000256" key="7">
    <source>
        <dbReference type="SAM" id="MobiDB-lite"/>
    </source>
</evidence>
<dbReference type="InParanoid" id="A0A5J5EJU9"/>
<name>A0A5J5EJU9_9PEZI</name>
<evidence type="ECO:0000256" key="1">
    <source>
        <dbReference type="ARBA" id="ARBA00004173"/>
    </source>
</evidence>
<dbReference type="GO" id="GO:0005840">
    <property type="term" value="C:ribosome"/>
    <property type="evidence" value="ECO:0007669"/>
    <property type="project" value="UniProtKB-KW"/>
</dbReference>
<proteinExistence type="inferred from homology"/>
<dbReference type="GO" id="GO:0005739">
    <property type="term" value="C:mitochondrion"/>
    <property type="evidence" value="ECO:0007669"/>
    <property type="project" value="UniProtKB-SubCell"/>
</dbReference>
<comment type="similarity">
    <text evidence="2">Belongs to the mitochondrion-specific ribosomal protein mL50 family.</text>
</comment>
<dbReference type="GO" id="GO:1990904">
    <property type="term" value="C:ribonucleoprotein complex"/>
    <property type="evidence" value="ECO:0007669"/>
    <property type="project" value="UniProtKB-KW"/>
</dbReference>
<dbReference type="AlphaFoldDB" id="A0A5J5EJU9"/>
<gene>
    <name evidence="8" type="ORF">FN846DRAFT_970087</name>
</gene>
<evidence type="ECO:0000256" key="5">
    <source>
        <dbReference type="ARBA" id="ARBA00023274"/>
    </source>
</evidence>
<evidence type="ECO:0000256" key="3">
    <source>
        <dbReference type="ARBA" id="ARBA00022980"/>
    </source>
</evidence>
<keyword evidence="3" id="KW-0689">Ribosomal protein</keyword>
<dbReference type="InterPro" id="IPR018305">
    <property type="entry name" value="Ribosomal_m50"/>
</dbReference>
<comment type="caution">
    <text evidence="8">The sequence shown here is derived from an EMBL/GenBank/DDBJ whole genome shotgun (WGS) entry which is preliminary data.</text>
</comment>
<evidence type="ECO:0000313" key="8">
    <source>
        <dbReference type="EMBL" id="KAA8895347.1"/>
    </source>
</evidence>